<dbReference type="NCBIfam" id="NF006718">
    <property type="entry name" value="PRK09256.1"/>
    <property type="match status" value="1"/>
</dbReference>
<dbReference type="InterPro" id="IPR045853">
    <property type="entry name" value="Pep_chain_release_fac_I_sf"/>
</dbReference>
<organism evidence="3 4">
    <name type="scientific">Flavobacterium succinicans</name>
    <dbReference type="NCBI Taxonomy" id="29536"/>
    <lineage>
        <taxon>Bacteria</taxon>
        <taxon>Pseudomonadati</taxon>
        <taxon>Bacteroidota</taxon>
        <taxon>Flavobacteriia</taxon>
        <taxon>Flavobacteriales</taxon>
        <taxon>Flavobacteriaceae</taxon>
        <taxon>Flavobacterium</taxon>
    </lineage>
</organism>
<feature type="domain" description="Prokaryotic-type class I peptide chain release factors" evidence="2">
    <location>
        <begin position="31"/>
        <end position="47"/>
    </location>
</feature>
<dbReference type="GO" id="GO:0043022">
    <property type="term" value="F:ribosome binding"/>
    <property type="evidence" value="ECO:0007669"/>
    <property type="project" value="TreeGrafter"/>
</dbReference>
<reference evidence="3 4" key="1">
    <citation type="submission" date="2016-06" db="EMBL/GenBank/DDBJ databases">
        <title>Draft genome sequence of Flavobacterium succinicans strain DD5b.</title>
        <authorList>
            <person name="Poehlein A."/>
            <person name="Daniel R."/>
            <person name="Simeonova D.D."/>
        </authorList>
    </citation>
    <scope>NUCLEOTIDE SEQUENCE [LARGE SCALE GENOMIC DNA]</scope>
    <source>
        <strain evidence="3 4">DD5b</strain>
    </source>
</reference>
<dbReference type="GO" id="GO:0072344">
    <property type="term" value="P:rescue of stalled ribosome"/>
    <property type="evidence" value="ECO:0007669"/>
    <property type="project" value="TreeGrafter"/>
</dbReference>
<evidence type="ECO:0000313" key="3">
    <source>
        <dbReference type="EMBL" id="OAZ05207.1"/>
    </source>
</evidence>
<evidence type="ECO:0000256" key="1">
    <source>
        <dbReference type="ARBA" id="ARBA00010835"/>
    </source>
</evidence>
<dbReference type="EC" id="3.1.1.29" evidence="3"/>
<sequence length="148" mass="16821">MICLSLRIKPIKLCKMETEKIVSELQFKAVRSSGAGGQNVNKVSSKVVLTFDLQQSQALTEEEKVVLENKLANRLTSEHLLILHCDEDRSQLKNKAIVTKRFLAIIRAGLLVPKERKATKIPKSAIRKRIKDKKSLSDIKQSRRKPDF</sequence>
<keyword evidence="3" id="KW-0378">Hydrolase</keyword>
<dbReference type="InterPro" id="IPR000352">
    <property type="entry name" value="Pep_chain_release_fac_I"/>
</dbReference>
<gene>
    <name evidence="3" type="primary">arfB</name>
    <name evidence="3" type="ORF">FLB_03550</name>
</gene>
<protein>
    <submittedName>
        <fullName evidence="3">Peptidyl-tRNA hydrolase ArfB</fullName>
        <ecNumber evidence="3">3.1.1.29</ecNumber>
    </submittedName>
</protein>
<dbReference type="Proteomes" id="UP000093807">
    <property type="component" value="Unassembled WGS sequence"/>
</dbReference>
<dbReference type="PATRIC" id="fig|29536.5.peg.376"/>
<dbReference type="SUPFAM" id="SSF75620">
    <property type="entry name" value="Release factor"/>
    <property type="match status" value="1"/>
</dbReference>
<dbReference type="EMBL" id="JMTM01000014">
    <property type="protein sequence ID" value="OAZ05207.1"/>
    <property type="molecule type" value="Genomic_DNA"/>
</dbReference>
<keyword evidence="4" id="KW-1185">Reference proteome</keyword>
<dbReference type="PROSITE" id="PS00745">
    <property type="entry name" value="RF_PROK_I"/>
    <property type="match status" value="1"/>
</dbReference>
<dbReference type="GO" id="GO:0004045">
    <property type="term" value="F:peptidyl-tRNA hydrolase activity"/>
    <property type="evidence" value="ECO:0007669"/>
    <property type="project" value="UniProtKB-EC"/>
</dbReference>
<dbReference type="GO" id="GO:0003747">
    <property type="term" value="F:translation release factor activity"/>
    <property type="evidence" value="ECO:0007669"/>
    <property type="project" value="InterPro"/>
</dbReference>
<evidence type="ECO:0000259" key="2">
    <source>
        <dbReference type="PROSITE" id="PS00745"/>
    </source>
</evidence>
<accession>A0A199XUW7</accession>
<dbReference type="Gene3D" id="3.30.160.20">
    <property type="match status" value="1"/>
</dbReference>
<dbReference type="PANTHER" id="PTHR47814">
    <property type="entry name" value="PEPTIDYL-TRNA HYDROLASE ARFB"/>
    <property type="match status" value="1"/>
</dbReference>
<comment type="caution">
    <text evidence="3">The sequence shown here is derived from an EMBL/GenBank/DDBJ whole genome shotgun (WGS) entry which is preliminary data.</text>
</comment>
<dbReference type="Pfam" id="PF00472">
    <property type="entry name" value="RF-1"/>
    <property type="match status" value="1"/>
</dbReference>
<evidence type="ECO:0000313" key="4">
    <source>
        <dbReference type="Proteomes" id="UP000093807"/>
    </source>
</evidence>
<dbReference type="PANTHER" id="PTHR47814:SF1">
    <property type="entry name" value="PEPTIDYL-TRNA HYDROLASE ARFB"/>
    <property type="match status" value="1"/>
</dbReference>
<proteinExistence type="inferred from homology"/>
<dbReference type="AlphaFoldDB" id="A0A199XUW7"/>
<name>A0A199XUW7_9FLAO</name>
<comment type="similarity">
    <text evidence="1">Belongs to the prokaryotic/mitochondrial release factor family.</text>
</comment>